<sequence length="149" mass="16559">MPNKQPPHAPAQINTNKDITQTGRDVPFECKKSKTLDTPVDIDVFLDPKTPEFARPGLINEQEPSVVAPLSDIWAHEFKMGPGSYVDCLAANDAISEQLKIEWAPNTRFSEHVGTLKSILKAKWDVFIQEASAEDKAADNYHPCQPNCT</sequence>
<reference evidence="3" key="1">
    <citation type="journal article" date="2017" name="Nat. Microbiol.">
        <title>Global analysis of biosynthetic gene clusters reveals vast potential of secondary metabolite production in Penicillium species.</title>
        <authorList>
            <person name="Nielsen J.C."/>
            <person name="Grijseels S."/>
            <person name="Prigent S."/>
            <person name="Ji B."/>
            <person name="Dainat J."/>
            <person name="Nielsen K.F."/>
            <person name="Frisvad J.C."/>
            <person name="Workman M."/>
            <person name="Nielsen J."/>
        </authorList>
    </citation>
    <scope>NUCLEOTIDE SEQUENCE [LARGE SCALE GENOMIC DNA]</scope>
    <source>
        <strain evidence="3">IBT 31811</strain>
    </source>
</reference>
<organism evidence="2 3">
    <name type="scientific">Penicillium antarcticum</name>
    <dbReference type="NCBI Taxonomy" id="416450"/>
    <lineage>
        <taxon>Eukaryota</taxon>
        <taxon>Fungi</taxon>
        <taxon>Dikarya</taxon>
        <taxon>Ascomycota</taxon>
        <taxon>Pezizomycotina</taxon>
        <taxon>Eurotiomycetes</taxon>
        <taxon>Eurotiomycetidae</taxon>
        <taxon>Eurotiales</taxon>
        <taxon>Aspergillaceae</taxon>
        <taxon>Penicillium</taxon>
    </lineage>
</organism>
<proteinExistence type="predicted"/>
<dbReference type="AlphaFoldDB" id="A0A1V6Q1G5"/>
<feature type="compositionally biased region" description="Polar residues" evidence="1">
    <location>
        <begin position="12"/>
        <end position="23"/>
    </location>
</feature>
<dbReference type="EMBL" id="MDYN01000021">
    <property type="protein sequence ID" value="OQD82556.1"/>
    <property type="molecule type" value="Genomic_DNA"/>
</dbReference>
<gene>
    <name evidence="2" type="ORF">PENANT_c021G01128</name>
</gene>
<evidence type="ECO:0000256" key="1">
    <source>
        <dbReference type="SAM" id="MobiDB-lite"/>
    </source>
</evidence>
<comment type="caution">
    <text evidence="2">The sequence shown here is derived from an EMBL/GenBank/DDBJ whole genome shotgun (WGS) entry which is preliminary data.</text>
</comment>
<feature type="region of interest" description="Disordered" evidence="1">
    <location>
        <begin position="1"/>
        <end position="25"/>
    </location>
</feature>
<evidence type="ECO:0000313" key="2">
    <source>
        <dbReference type="EMBL" id="OQD82556.1"/>
    </source>
</evidence>
<dbReference type="Proteomes" id="UP000191672">
    <property type="component" value="Unassembled WGS sequence"/>
</dbReference>
<evidence type="ECO:0000313" key="3">
    <source>
        <dbReference type="Proteomes" id="UP000191672"/>
    </source>
</evidence>
<protein>
    <submittedName>
        <fullName evidence="2">Uncharacterized protein</fullName>
    </submittedName>
</protein>
<accession>A0A1V6Q1G5</accession>
<keyword evidence="3" id="KW-1185">Reference proteome</keyword>
<name>A0A1V6Q1G5_9EURO</name>